<dbReference type="EMBL" id="LJIJ01001622">
    <property type="protein sequence ID" value="ODM91240.1"/>
    <property type="molecule type" value="Genomic_DNA"/>
</dbReference>
<feature type="domain" description="Tyrosine-protein phosphatase" evidence="8">
    <location>
        <begin position="36"/>
        <end position="194"/>
    </location>
</feature>
<keyword evidence="11" id="KW-1185">Reference proteome</keyword>
<dbReference type="PROSITE" id="PS50054">
    <property type="entry name" value="TYR_PHOSPHATASE_DUAL"/>
    <property type="match status" value="1"/>
</dbReference>
<dbReference type="PROSITE" id="PS50056">
    <property type="entry name" value="TYR_PHOSPHATASE_2"/>
    <property type="match status" value="1"/>
</dbReference>
<evidence type="ECO:0000259" key="9">
    <source>
        <dbReference type="PROSITE" id="PS50056"/>
    </source>
</evidence>
<comment type="caution">
    <text evidence="10">The sequence shown here is derived from an EMBL/GenBank/DDBJ whole genome shotgun (WGS) entry which is preliminary data.</text>
</comment>
<evidence type="ECO:0000256" key="1">
    <source>
        <dbReference type="ARBA" id="ARBA00008601"/>
    </source>
</evidence>
<evidence type="ECO:0000256" key="7">
    <source>
        <dbReference type="PIRSR" id="PIRSR620405-1"/>
    </source>
</evidence>
<evidence type="ECO:0000256" key="5">
    <source>
        <dbReference type="ARBA" id="ARBA00047761"/>
    </source>
</evidence>
<dbReference type="PANTHER" id="PTHR45682">
    <property type="entry name" value="AGAP008228-PA"/>
    <property type="match status" value="1"/>
</dbReference>
<evidence type="ECO:0000256" key="2">
    <source>
        <dbReference type="ARBA" id="ARBA00013081"/>
    </source>
</evidence>
<dbReference type="GO" id="GO:0043409">
    <property type="term" value="P:negative regulation of MAPK cascade"/>
    <property type="evidence" value="ECO:0007669"/>
    <property type="project" value="TreeGrafter"/>
</dbReference>
<dbReference type="GO" id="GO:0004722">
    <property type="term" value="F:protein serine/threonine phosphatase activity"/>
    <property type="evidence" value="ECO:0007669"/>
    <property type="project" value="UniProtKB-EC"/>
</dbReference>
<evidence type="ECO:0000259" key="8">
    <source>
        <dbReference type="PROSITE" id="PS50054"/>
    </source>
</evidence>
<comment type="similarity">
    <text evidence="1">Belongs to the protein-tyrosine phosphatase family. Non-receptor class dual specificity subfamily.</text>
</comment>
<dbReference type="GO" id="GO:0033549">
    <property type="term" value="F:MAP kinase phosphatase activity"/>
    <property type="evidence" value="ECO:0007669"/>
    <property type="project" value="TreeGrafter"/>
</dbReference>
<dbReference type="STRING" id="48709.A0A1D2ME13"/>
<gene>
    <name evidence="10" type="ORF">Ocin01_15444</name>
</gene>
<proteinExistence type="inferred from homology"/>
<dbReference type="PANTHER" id="PTHR45682:SF1">
    <property type="entry name" value="DUAL SPECIFICITY PROTEIN PHOSPHATASE 3"/>
    <property type="match status" value="1"/>
</dbReference>
<dbReference type="InterPro" id="IPR000340">
    <property type="entry name" value="Dual-sp_phosphatase_cat-dom"/>
</dbReference>
<keyword evidence="3" id="KW-0378">Hydrolase</keyword>
<dbReference type="PROSITE" id="PS00383">
    <property type="entry name" value="TYR_PHOSPHATASE_1"/>
    <property type="match status" value="1"/>
</dbReference>
<dbReference type="GO" id="GO:0005737">
    <property type="term" value="C:cytoplasm"/>
    <property type="evidence" value="ECO:0007669"/>
    <property type="project" value="TreeGrafter"/>
</dbReference>
<evidence type="ECO:0000313" key="10">
    <source>
        <dbReference type="EMBL" id="ODM91240.1"/>
    </source>
</evidence>
<reference evidence="10 11" key="1">
    <citation type="journal article" date="2016" name="Genome Biol. Evol.">
        <title>Gene Family Evolution Reflects Adaptation to Soil Environmental Stressors in the Genome of the Collembolan Orchesella cincta.</title>
        <authorList>
            <person name="Faddeeva-Vakhrusheva A."/>
            <person name="Derks M.F."/>
            <person name="Anvar S.Y."/>
            <person name="Agamennone V."/>
            <person name="Suring W."/>
            <person name="Smit S."/>
            <person name="van Straalen N.M."/>
            <person name="Roelofs D."/>
        </authorList>
    </citation>
    <scope>NUCLEOTIDE SEQUENCE [LARGE SCALE GENOMIC DNA]</scope>
    <source>
        <tissue evidence="10">Mixed pool</tissue>
    </source>
</reference>
<dbReference type="InterPro" id="IPR016130">
    <property type="entry name" value="Tyr_Pase_AS"/>
</dbReference>
<keyword evidence="4" id="KW-0904">Protein phosphatase</keyword>
<name>A0A1D2ME13_ORCCI</name>
<evidence type="ECO:0000256" key="4">
    <source>
        <dbReference type="ARBA" id="ARBA00022912"/>
    </source>
</evidence>
<protein>
    <recommendedName>
        <fullName evidence="2">protein-serine/threonine phosphatase</fullName>
        <ecNumber evidence="2">3.1.3.16</ecNumber>
    </recommendedName>
</protein>
<dbReference type="Proteomes" id="UP000094527">
    <property type="component" value="Unassembled WGS sequence"/>
</dbReference>
<dbReference type="InterPro" id="IPR020422">
    <property type="entry name" value="TYR_PHOSPHATASE_DUAL_dom"/>
</dbReference>
<evidence type="ECO:0000313" key="11">
    <source>
        <dbReference type="Proteomes" id="UP000094527"/>
    </source>
</evidence>
<dbReference type="AlphaFoldDB" id="A0A1D2ME13"/>
<organism evidence="10 11">
    <name type="scientific">Orchesella cincta</name>
    <name type="common">Springtail</name>
    <name type="synonym">Podura cincta</name>
    <dbReference type="NCBI Taxonomy" id="48709"/>
    <lineage>
        <taxon>Eukaryota</taxon>
        <taxon>Metazoa</taxon>
        <taxon>Ecdysozoa</taxon>
        <taxon>Arthropoda</taxon>
        <taxon>Hexapoda</taxon>
        <taxon>Collembola</taxon>
        <taxon>Entomobryomorpha</taxon>
        <taxon>Entomobryoidea</taxon>
        <taxon>Orchesellidae</taxon>
        <taxon>Orchesellinae</taxon>
        <taxon>Orchesella</taxon>
    </lineage>
</organism>
<sequence length="214" mass="23978">MISEEQQQTSKQTSQKKATMVVGSALLHSLSSDGANFETSPEELKELLSDRKTARNVLTLEKLGITHVLNCAYLPTPFTDNGETSESYYKDRNFPCEFLGIPALDYPSYKISQWFEESSQFIHDGLKSKGKVLVHCQVGVSRSATLVIAYLMMKHRIAAVDAVQLVGARRAIFRIWAPKTNMRAGLPFDASKKCIAQKFIRDIKTHTPQNIPKV</sequence>
<dbReference type="InterPro" id="IPR029021">
    <property type="entry name" value="Prot-tyrosine_phosphatase-like"/>
</dbReference>
<evidence type="ECO:0000256" key="3">
    <source>
        <dbReference type="ARBA" id="ARBA00022801"/>
    </source>
</evidence>
<feature type="domain" description="Tyrosine specific protein phosphatases" evidence="9">
    <location>
        <begin position="112"/>
        <end position="170"/>
    </location>
</feature>
<comment type="catalytic activity">
    <reaction evidence="6">
        <text>O-phospho-L-threonyl-[protein] + H2O = L-threonyl-[protein] + phosphate</text>
        <dbReference type="Rhea" id="RHEA:47004"/>
        <dbReference type="Rhea" id="RHEA-COMP:11060"/>
        <dbReference type="Rhea" id="RHEA-COMP:11605"/>
        <dbReference type="ChEBI" id="CHEBI:15377"/>
        <dbReference type="ChEBI" id="CHEBI:30013"/>
        <dbReference type="ChEBI" id="CHEBI:43474"/>
        <dbReference type="ChEBI" id="CHEBI:61977"/>
        <dbReference type="EC" id="3.1.3.16"/>
    </reaction>
</comment>
<evidence type="ECO:0000256" key="6">
    <source>
        <dbReference type="ARBA" id="ARBA00048336"/>
    </source>
</evidence>
<dbReference type="EC" id="3.1.3.16" evidence="2"/>
<comment type="catalytic activity">
    <reaction evidence="5">
        <text>O-phospho-L-seryl-[protein] + H2O = L-seryl-[protein] + phosphate</text>
        <dbReference type="Rhea" id="RHEA:20629"/>
        <dbReference type="Rhea" id="RHEA-COMP:9863"/>
        <dbReference type="Rhea" id="RHEA-COMP:11604"/>
        <dbReference type="ChEBI" id="CHEBI:15377"/>
        <dbReference type="ChEBI" id="CHEBI:29999"/>
        <dbReference type="ChEBI" id="CHEBI:43474"/>
        <dbReference type="ChEBI" id="CHEBI:83421"/>
        <dbReference type="EC" id="3.1.3.16"/>
    </reaction>
</comment>
<dbReference type="SMART" id="SM00195">
    <property type="entry name" value="DSPc"/>
    <property type="match status" value="1"/>
</dbReference>
<dbReference type="OrthoDB" id="253091at2759"/>
<dbReference type="GO" id="GO:0008138">
    <property type="term" value="F:protein tyrosine/serine/threonine phosphatase activity"/>
    <property type="evidence" value="ECO:0007669"/>
    <property type="project" value="InterPro"/>
</dbReference>
<feature type="active site" description="Phosphocysteine intermediate" evidence="7">
    <location>
        <position position="136"/>
    </location>
</feature>
<dbReference type="InterPro" id="IPR020405">
    <property type="entry name" value="Atypical_DUSP_subfamA"/>
</dbReference>
<dbReference type="InterPro" id="IPR000387">
    <property type="entry name" value="Tyr_Pase_dom"/>
</dbReference>
<dbReference type="SUPFAM" id="SSF52799">
    <property type="entry name" value="(Phosphotyrosine protein) phosphatases II"/>
    <property type="match status" value="1"/>
</dbReference>
<accession>A0A1D2ME13</accession>
<dbReference type="Gene3D" id="3.90.190.10">
    <property type="entry name" value="Protein tyrosine phosphatase superfamily"/>
    <property type="match status" value="1"/>
</dbReference>
<dbReference type="Pfam" id="PF00782">
    <property type="entry name" value="DSPc"/>
    <property type="match status" value="1"/>
</dbReference>